<feature type="compositionally biased region" description="Basic and acidic residues" evidence="1">
    <location>
        <begin position="149"/>
        <end position="169"/>
    </location>
</feature>
<dbReference type="Proteomes" id="UP001206595">
    <property type="component" value="Unassembled WGS sequence"/>
</dbReference>
<keyword evidence="3" id="KW-1185">Reference proteome</keyword>
<feature type="compositionally biased region" description="Polar residues" evidence="1">
    <location>
        <begin position="100"/>
        <end position="148"/>
    </location>
</feature>
<dbReference type="EMBL" id="MU620925">
    <property type="protein sequence ID" value="KAI8578904.1"/>
    <property type="molecule type" value="Genomic_DNA"/>
</dbReference>
<accession>A0AAD5E8L7</accession>
<feature type="compositionally biased region" description="Polar residues" evidence="1">
    <location>
        <begin position="82"/>
        <end position="93"/>
    </location>
</feature>
<reference evidence="2" key="1">
    <citation type="submission" date="2021-06" db="EMBL/GenBank/DDBJ databases">
        <authorList>
            <consortium name="DOE Joint Genome Institute"/>
            <person name="Mondo S.J."/>
            <person name="Amses K.R."/>
            <person name="Simmons D.R."/>
            <person name="Longcore J.E."/>
            <person name="Seto K."/>
            <person name="Alves G.H."/>
            <person name="Bonds A.E."/>
            <person name="Quandt C.A."/>
            <person name="Davis W.J."/>
            <person name="Chang Y."/>
            <person name="Letcher P.M."/>
            <person name="Powell M.J."/>
            <person name="Kuo A."/>
            <person name="Labutti K."/>
            <person name="Pangilinan J."/>
            <person name="Andreopoulos W."/>
            <person name="Tritt A."/>
            <person name="Riley R."/>
            <person name="Hundley H."/>
            <person name="Johnson J."/>
            <person name="Lipzen A."/>
            <person name="Barry K."/>
            <person name="Berbee M.L."/>
            <person name="Buchler N.E."/>
            <person name="Grigoriev I.V."/>
            <person name="Spatafora J.W."/>
            <person name="Stajich J.E."/>
            <person name="James T.Y."/>
        </authorList>
    </citation>
    <scope>NUCLEOTIDE SEQUENCE</scope>
    <source>
        <strain evidence="2">AG</strain>
    </source>
</reference>
<dbReference type="RefSeq" id="XP_051443908.1">
    <property type="nucleotide sequence ID" value="XM_051589688.1"/>
</dbReference>
<gene>
    <name evidence="2" type="ORF">K450DRAFT_245065</name>
</gene>
<dbReference type="GeneID" id="75915033"/>
<organism evidence="2 3">
    <name type="scientific">Umbelopsis ramanniana AG</name>
    <dbReference type="NCBI Taxonomy" id="1314678"/>
    <lineage>
        <taxon>Eukaryota</taxon>
        <taxon>Fungi</taxon>
        <taxon>Fungi incertae sedis</taxon>
        <taxon>Mucoromycota</taxon>
        <taxon>Mucoromycotina</taxon>
        <taxon>Umbelopsidomycetes</taxon>
        <taxon>Umbelopsidales</taxon>
        <taxon>Umbelopsidaceae</taxon>
        <taxon>Umbelopsis</taxon>
    </lineage>
</organism>
<dbReference type="AlphaFoldDB" id="A0AAD5E8L7"/>
<evidence type="ECO:0000313" key="3">
    <source>
        <dbReference type="Proteomes" id="UP001206595"/>
    </source>
</evidence>
<feature type="compositionally biased region" description="Polar residues" evidence="1">
    <location>
        <begin position="49"/>
        <end position="59"/>
    </location>
</feature>
<protein>
    <submittedName>
        <fullName evidence="2">Uncharacterized protein</fullName>
    </submittedName>
</protein>
<feature type="region of interest" description="Disordered" evidence="1">
    <location>
        <begin position="1"/>
        <end position="207"/>
    </location>
</feature>
<reference evidence="2" key="2">
    <citation type="journal article" date="2022" name="Proc. Natl. Acad. Sci. U.S.A.">
        <title>Diploid-dominant life cycles characterize the early evolution of Fungi.</title>
        <authorList>
            <person name="Amses K.R."/>
            <person name="Simmons D.R."/>
            <person name="Longcore J.E."/>
            <person name="Mondo S.J."/>
            <person name="Seto K."/>
            <person name="Jeronimo G.H."/>
            <person name="Bonds A.E."/>
            <person name="Quandt C.A."/>
            <person name="Davis W.J."/>
            <person name="Chang Y."/>
            <person name="Federici B.A."/>
            <person name="Kuo A."/>
            <person name="LaButti K."/>
            <person name="Pangilinan J."/>
            <person name="Andreopoulos W."/>
            <person name="Tritt A."/>
            <person name="Riley R."/>
            <person name="Hundley H."/>
            <person name="Johnson J."/>
            <person name="Lipzen A."/>
            <person name="Barry K."/>
            <person name="Lang B.F."/>
            <person name="Cuomo C.A."/>
            <person name="Buchler N.E."/>
            <person name="Grigoriev I.V."/>
            <person name="Spatafora J.W."/>
            <person name="Stajich J.E."/>
            <person name="James T.Y."/>
        </authorList>
    </citation>
    <scope>NUCLEOTIDE SEQUENCE</scope>
    <source>
        <strain evidence="2">AG</strain>
    </source>
</reference>
<comment type="caution">
    <text evidence="2">The sequence shown here is derived from an EMBL/GenBank/DDBJ whole genome shotgun (WGS) entry which is preliminary data.</text>
</comment>
<sequence>MSEYQSNPTNTQESPAQQVKDTYNQSHSGGLDQGNHGSLTGGQQTQGLNQHPLSDTVQDNGRALSGQGNQENLTGGQQTQGMNQNIPSGTVQDNGRALSGQENQENLTGGQQTQDVYQTPQSGSVQDNGQAMSERPGSNQQQPSVTIQENEKPQKSAGNEKQEGGEKHAQPKNTGGTRDHIKEQPDTGELGGITGQQPVGKIDLHHL</sequence>
<name>A0AAD5E8L7_UMBRA</name>
<evidence type="ECO:0000256" key="1">
    <source>
        <dbReference type="SAM" id="MobiDB-lite"/>
    </source>
</evidence>
<feature type="compositionally biased region" description="Polar residues" evidence="1">
    <location>
        <begin position="1"/>
        <end position="28"/>
    </location>
</feature>
<proteinExistence type="predicted"/>
<evidence type="ECO:0000313" key="2">
    <source>
        <dbReference type="EMBL" id="KAI8578904.1"/>
    </source>
</evidence>